<dbReference type="GO" id="GO:0008017">
    <property type="term" value="F:microtubule binding"/>
    <property type="evidence" value="ECO:0007669"/>
    <property type="project" value="InterPro"/>
</dbReference>
<dbReference type="PANTHER" id="PTHR47972:SF46">
    <property type="entry name" value="KINESIN-LIKE PROTEIN"/>
    <property type="match status" value="1"/>
</dbReference>
<dbReference type="SMART" id="SM00129">
    <property type="entry name" value="KISc"/>
    <property type="match status" value="1"/>
</dbReference>
<comment type="caution">
    <text evidence="10">The sequence shown here is derived from an EMBL/GenBank/DDBJ whole genome shotgun (WGS) entry which is preliminary data.</text>
</comment>
<dbReference type="AlphaFoldDB" id="A0AAV6N6K7"/>
<dbReference type="GO" id="GO:0005524">
    <property type="term" value="F:ATP binding"/>
    <property type="evidence" value="ECO:0007669"/>
    <property type="project" value="UniProtKB-UniRule"/>
</dbReference>
<gene>
    <name evidence="10" type="primary">KIN14N</name>
    <name evidence="10" type="ORF">SDJN03_14362</name>
</gene>
<dbReference type="GO" id="GO:0007018">
    <property type="term" value="P:microtubule-based movement"/>
    <property type="evidence" value="ECO:0007669"/>
    <property type="project" value="InterPro"/>
</dbReference>
<evidence type="ECO:0000259" key="8">
    <source>
        <dbReference type="PROSITE" id="PS50067"/>
    </source>
</evidence>
<evidence type="ECO:0000256" key="1">
    <source>
        <dbReference type="ARBA" id="ARBA00010899"/>
    </source>
</evidence>
<accession>A0AAV6N6K7</accession>
<name>A0AAV6N6K7_9ROSI</name>
<keyword evidence="3 6" id="KW-0547">Nucleotide-binding</keyword>
<reference evidence="10 11" key="1">
    <citation type="journal article" date="2021" name="Hortic Res">
        <title>The domestication of Cucurbita argyrosperma as revealed by the genome of its wild relative.</title>
        <authorList>
            <person name="Barrera-Redondo J."/>
            <person name="Sanchez-de la Vega G."/>
            <person name="Aguirre-Liguori J.A."/>
            <person name="Castellanos-Morales G."/>
            <person name="Gutierrez-Guerrero Y.T."/>
            <person name="Aguirre-Dugua X."/>
            <person name="Aguirre-Planter E."/>
            <person name="Tenaillon M.I."/>
            <person name="Lira-Saade R."/>
            <person name="Eguiarte L.E."/>
        </authorList>
    </citation>
    <scope>NUCLEOTIDE SEQUENCE [LARGE SCALE GENOMIC DNA]</scope>
    <source>
        <strain evidence="10">JBR-2021</strain>
    </source>
</reference>
<feature type="domain" description="Thioredoxin" evidence="9">
    <location>
        <begin position="800"/>
        <end position="932"/>
    </location>
</feature>
<keyword evidence="4 6" id="KW-0067">ATP-binding</keyword>
<keyword evidence="7" id="KW-0175">Coiled coil</keyword>
<dbReference type="InterPro" id="IPR013766">
    <property type="entry name" value="Thioredoxin_domain"/>
</dbReference>
<dbReference type="PROSITE" id="PS50067">
    <property type="entry name" value="KINESIN_MOTOR_2"/>
    <property type="match status" value="1"/>
</dbReference>
<evidence type="ECO:0000256" key="7">
    <source>
        <dbReference type="SAM" id="Coils"/>
    </source>
</evidence>
<feature type="coiled-coil region" evidence="7">
    <location>
        <begin position="102"/>
        <end position="343"/>
    </location>
</feature>
<protein>
    <submittedName>
        <fullName evidence="10">Kinesin-like protein KIN-14N</fullName>
    </submittedName>
</protein>
<evidence type="ECO:0000313" key="11">
    <source>
        <dbReference type="Proteomes" id="UP000685013"/>
    </source>
</evidence>
<dbReference type="GO" id="GO:0005874">
    <property type="term" value="C:microtubule"/>
    <property type="evidence" value="ECO:0007669"/>
    <property type="project" value="UniProtKB-KW"/>
</dbReference>
<dbReference type="InterPro" id="IPR027640">
    <property type="entry name" value="Kinesin-like_fam"/>
</dbReference>
<dbReference type="Pfam" id="PF00225">
    <property type="entry name" value="Kinesin"/>
    <property type="match status" value="1"/>
</dbReference>
<dbReference type="FunFam" id="3.40.850.10:FF:000048">
    <property type="entry name" value="Kinesin-like protein"/>
    <property type="match status" value="1"/>
</dbReference>
<feature type="domain" description="Kinesin motor" evidence="8">
    <location>
        <begin position="399"/>
        <end position="739"/>
    </location>
</feature>
<dbReference type="Pfam" id="PF00085">
    <property type="entry name" value="Thioredoxin"/>
    <property type="match status" value="1"/>
</dbReference>
<keyword evidence="2" id="KW-0493">Microtubule</keyword>
<comment type="similarity">
    <text evidence="1">Belongs to the TRAFAC class myosin-kinesin ATPase superfamily. Kinesin family. KIN-14 subfamily.</text>
</comment>
<dbReference type="EMBL" id="JAGKQH010000009">
    <property type="protein sequence ID" value="KAG6592016.1"/>
    <property type="molecule type" value="Genomic_DNA"/>
</dbReference>
<proteinExistence type="inferred from homology"/>
<sequence>MVGTPTNGRARLAFSVVNGGQELCLTSTPTSIAGSDYGGIEFTKEDVEALLNEKLKRKDRFNLKEKCDNMVEYIKKLKQCIKWFQELEYSYLLEQKKLQDELESSEIKFSEMEMIVKKKEEELNSIVVELRKNNAFLQEKFTREESDKLAAVESLTKEKEARLIMERSQASAFEELARAQRELSSANQKISSLNEMYKRLQDYITSLQQYNGKLHTELSTAEDDLKRVEKEKAAMVEDLGMIKAELALSKASQDEAVKQKDAMMNEVTCLRREIQQVRDDRDRQLSLVQNLSDEVEKCRESAGKYCEELNEMKEKTNELEATCSSQSIELRTLQNHLAAAENKLQVSDLTAMETMHEFEDQKRLVCELQQRLADAENKLMEGEKLRKKLHNTILELKGNIRVFCRVRPLLPDERSSPDGNFISYPSSVESLGRGIDLVQNGQRHSFSYDKVFAPEATQEDVFVEISQLVQSALDGYKVCIFAYGQTGSGKTYTMMGRPGLLEEKGLIPRSLEQIFQTRQSLQLQGWKYEMQVSMLEIYNETIYDLLSTNRTAPDVLRSENGSPIKPYAIKHDASGNTQVSDLTVVDVRSAREVSFLLEQASRSRSVGKTQMNEQSSRSHFVFTLKISGINESTDQQVQGILNLIDLAGSERLSKSGSTGDRLKETQAINRSLSSLSDVIFALAKKKEHVPFRNSKLTYLLQPCLGGDSKTLMFVNISPDSSSASESLCSLRFAARVNACEIGLVVYSKRDLIVLMKVRSFSPFDYQILLQIVVLVCPIGTVPVENNYHLELAMVDNTCHSPIRRRSRKGEEEDMEIQKKIVKKTRVIKVSSEESWDCYVTKAFKQGCPVVVHFSASWCTPSRAMSPFFEELALQYKYVLFLSVDVDEAKEVASKLEIKAMPTFVLMKNGAPNYKLVGANPVELSRRINGFIYG</sequence>
<feature type="binding site" evidence="6">
    <location>
        <begin position="484"/>
        <end position="491"/>
    </location>
    <ligand>
        <name>ATP</name>
        <dbReference type="ChEBI" id="CHEBI:30616"/>
    </ligand>
</feature>
<evidence type="ECO:0000256" key="4">
    <source>
        <dbReference type="ARBA" id="ARBA00022840"/>
    </source>
</evidence>
<dbReference type="GO" id="GO:0003777">
    <property type="term" value="F:microtubule motor activity"/>
    <property type="evidence" value="ECO:0007669"/>
    <property type="project" value="InterPro"/>
</dbReference>
<evidence type="ECO:0000256" key="3">
    <source>
        <dbReference type="ARBA" id="ARBA00022741"/>
    </source>
</evidence>
<dbReference type="CDD" id="cd01366">
    <property type="entry name" value="KISc_C_terminal"/>
    <property type="match status" value="1"/>
</dbReference>
<dbReference type="CDD" id="cd02947">
    <property type="entry name" value="TRX_family"/>
    <property type="match status" value="1"/>
</dbReference>
<evidence type="ECO:0000313" key="10">
    <source>
        <dbReference type="EMBL" id="KAG6592016.1"/>
    </source>
</evidence>
<evidence type="ECO:0000256" key="2">
    <source>
        <dbReference type="ARBA" id="ARBA00022701"/>
    </source>
</evidence>
<organism evidence="10 11">
    <name type="scientific">Cucurbita argyrosperma subsp. sororia</name>
    <dbReference type="NCBI Taxonomy" id="37648"/>
    <lineage>
        <taxon>Eukaryota</taxon>
        <taxon>Viridiplantae</taxon>
        <taxon>Streptophyta</taxon>
        <taxon>Embryophyta</taxon>
        <taxon>Tracheophyta</taxon>
        <taxon>Spermatophyta</taxon>
        <taxon>Magnoliopsida</taxon>
        <taxon>eudicotyledons</taxon>
        <taxon>Gunneridae</taxon>
        <taxon>Pentapetalae</taxon>
        <taxon>rosids</taxon>
        <taxon>fabids</taxon>
        <taxon>Cucurbitales</taxon>
        <taxon>Cucurbitaceae</taxon>
        <taxon>Cucurbiteae</taxon>
        <taxon>Cucurbita</taxon>
    </lineage>
</organism>
<keyword evidence="11" id="KW-1185">Reference proteome</keyword>
<feature type="non-terminal residue" evidence="10">
    <location>
        <position position="1"/>
    </location>
</feature>
<evidence type="ECO:0000256" key="5">
    <source>
        <dbReference type="ARBA" id="ARBA00023175"/>
    </source>
</evidence>
<dbReference type="Proteomes" id="UP000685013">
    <property type="component" value="Chromosome 9"/>
</dbReference>
<dbReference type="PROSITE" id="PS51352">
    <property type="entry name" value="THIOREDOXIN_2"/>
    <property type="match status" value="1"/>
</dbReference>
<evidence type="ECO:0000259" key="9">
    <source>
        <dbReference type="PROSITE" id="PS51352"/>
    </source>
</evidence>
<keyword evidence="5 6" id="KW-0505">Motor protein</keyword>
<dbReference type="InterPro" id="IPR001752">
    <property type="entry name" value="Kinesin_motor_dom"/>
</dbReference>
<evidence type="ECO:0000256" key="6">
    <source>
        <dbReference type="PROSITE-ProRule" id="PRU00283"/>
    </source>
</evidence>
<dbReference type="PANTHER" id="PTHR47972">
    <property type="entry name" value="KINESIN-LIKE PROTEIN KLP-3"/>
    <property type="match status" value="1"/>
</dbReference>